<feature type="compositionally biased region" description="Low complexity" evidence="3">
    <location>
        <begin position="1016"/>
        <end position="1032"/>
    </location>
</feature>
<evidence type="ECO:0000259" key="5">
    <source>
        <dbReference type="PROSITE" id="PS50212"/>
    </source>
</evidence>
<evidence type="ECO:0000256" key="3">
    <source>
        <dbReference type="SAM" id="MobiDB-lite"/>
    </source>
</evidence>
<accession>A0AAD4L580</accession>
<dbReference type="Gene3D" id="1.20.870.10">
    <property type="entry name" value="Son of sevenless (SoS) protein Chain: S domain 1"/>
    <property type="match status" value="1"/>
</dbReference>
<feature type="region of interest" description="Disordered" evidence="3">
    <location>
        <begin position="1068"/>
        <end position="1128"/>
    </location>
</feature>
<feature type="compositionally biased region" description="Polar residues" evidence="3">
    <location>
        <begin position="16"/>
        <end position="29"/>
    </location>
</feature>
<dbReference type="GO" id="GO:0005886">
    <property type="term" value="C:plasma membrane"/>
    <property type="evidence" value="ECO:0007669"/>
    <property type="project" value="TreeGrafter"/>
</dbReference>
<protein>
    <recommendedName>
        <fullName evidence="8">Ras GEF</fullName>
    </recommendedName>
</protein>
<organism evidence="6 7">
    <name type="scientific">Lactarius akahatsu</name>
    <dbReference type="NCBI Taxonomy" id="416441"/>
    <lineage>
        <taxon>Eukaryota</taxon>
        <taxon>Fungi</taxon>
        <taxon>Dikarya</taxon>
        <taxon>Basidiomycota</taxon>
        <taxon>Agaricomycotina</taxon>
        <taxon>Agaricomycetes</taxon>
        <taxon>Russulales</taxon>
        <taxon>Russulaceae</taxon>
        <taxon>Lactarius</taxon>
    </lineage>
</organism>
<dbReference type="InterPro" id="IPR000651">
    <property type="entry name" value="Ras-like_Gua-exchang_fac_N"/>
</dbReference>
<dbReference type="PANTHER" id="PTHR23113:SF363">
    <property type="entry name" value="PROTEIN SON OF SEVENLESS"/>
    <property type="match status" value="1"/>
</dbReference>
<evidence type="ECO:0000259" key="4">
    <source>
        <dbReference type="PROSITE" id="PS50009"/>
    </source>
</evidence>
<feature type="region of interest" description="Disordered" evidence="3">
    <location>
        <begin position="966"/>
        <end position="993"/>
    </location>
</feature>
<feature type="domain" description="N-terminal Ras-GEF" evidence="5">
    <location>
        <begin position="530"/>
        <end position="655"/>
    </location>
</feature>
<evidence type="ECO:0000256" key="1">
    <source>
        <dbReference type="ARBA" id="ARBA00022658"/>
    </source>
</evidence>
<dbReference type="Pfam" id="PF00618">
    <property type="entry name" value="RasGEF_N"/>
    <property type="match status" value="1"/>
</dbReference>
<feature type="region of interest" description="Disordered" evidence="3">
    <location>
        <begin position="1006"/>
        <end position="1034"/>
    </location>
</feature>
<dbReference type="Gene3D" id="1.10.840.10">
    <property type="entry name" value="Ras guanine-nucleotide exchange factors catalytic domain"/>
    <property type="match status" value="1"/>
</dbReference>
<comment type="caution">
    <text evidence="6">The sequence shown here is derived from an EMBL/GenBank/DDBJ whole genome shotgun (WGS) entry which is preliminary data.</text>
</comment>
<evidence type="ECO:0008006" key="8">
    <source>
        <dbReference type="Google" id="ProtNLM"/>
    </source>
</evidence>
<evidence type="ECO:0000313" key="7">
    <source>
        <dbReference type="Proteomes" id="UP001201163"/>
    </source>
</evidence>
<sequence>MSQPPDLLISDDDDTSQVSTPVLSQQLPTAPTRPSSLTPDSSPSDPTNPSSAPPTNNSHLRLPIPTPSANLSQTSFAYSGVSEDEGGMDFNLPPEIASADISIAPDGSFVETSSGQAARELKKRYDRLLKVNKELRSPYAITAFVNQHGKQMYRVGHRDQSAPAADAEHRTTMQLEQSPSSPEGRQGQTRRKSYGTTAERNSSRKSRMSMHALLPATIFPSATVRSSEAAANMRSPPLRKLRKARSNPQISADPVPTATATCARGPVPALYPQPLIRDGFADVMRWGMESGPSSPISSHSHSHGSEVSPGPGPFNPFGSGVLFDSPTPARSPEGYLHVPPLREMQSFESGMTARAEPPLRVAIPSSLPPISSPLVGASPVADEAPSLPPGLGPSDDQDISSLLLVSEEQDVELFPSSPILSPLPPSPKANLPDPTYRLTYETMIHTRYSTEVFDVLQTYRGLPVLERLLEASQTAVIKMTLTDDSAAPRNDPRFVIWGTVSLEPQADGSQTSRRNSGEFVHLVTTDGSERERVLVAATIERWLAQLTSALDYDELLVFFLTYRSYITALDLCHLLICRFHWALGRSADGGDDMVRRVVRVRTFVAIRYWLLTFFAVDFVPNRELRLMLASWLNTLRRDPILQKHTDAMSIVRKLVSVARDAKEVHLQRPRASISKPSSGTGTPNGAARRSSSGNDEDLDLDFVAEPALLNNGGFGNAKGTAGADGAAVIQQPLHRAIMEHRPSLSANVPPSLPPPVHPSSALSRAFANTMGRLGRWKRALNSGLRLAEDSGPSDEVSAFDMELHSEGDVRSGAEQYSNVSKTRGDVAKPTPQALPPVLPLLAPLDPLPSLNLLHPTPPTPPPAITVATADSPEPDSVPPSAPTSNNSLAAREEAVEVVRDAMLTNTIPPVEVSLRGKLSSRSSTSSTSSSSSYGVPIPPQAAFYADRSALDRSWQLDVVSIDDLDLSDTSSETSERRVAQAGPKKPPRRLPLRRAFEFVNRNRESVSSMGFASQDGSGPSASNSRRSSAVSGDGVLGNTIQQWQVNALIDSLSDDEDEGDVEDALRRLEGQMNRKKQRAKETKAPRFFSDDEEDASSVAGTEEGMGRRGSALLSAVSSPSRPGSPASVRHVSSFGLLVDNTTPVSSQTPQPGSVSPAALRSAEDKKPVIEDAVPPEILRGRLMAPNSTPMVVAKIPSTPARLPTMYGLADYHRSWVLSFHTLSLAVHFTMIDRELFLAIKFEELVSDDWRGSDAAQVANVLDWGQFLKDRARWKAQGVEGYHTSALVAARARFNLVTKFVISEIVDTPPEHRLPVVSKFIRVAWKCYQMNNFSSVMAIVAGLRSDWVSRAMKRGWEPLGVHDLRILKDLTVLTDPTDDFKHIRGAVARLTDPKLAAGASEEASSVRSSTRGKLTDGKPATGVPFLGIYLAPLQRVNRLPDLIDPTAPTELVSTEPESGNFSAPAHPEVFDALPELPLSMHLEPLINVHKQRLVARTVKALVAGQHLASRVQHPIDRRLFQRCLRLRGLDYATLHQKLAM</sequence>
<dbReference type="PANTHER" id="PTHR23113">
    <property type="entry name" value="GUANINE NUCLEOTIDE EXCHANGE FACTOR"/>
    <property type="match status" value="1"/>
</dbReference>
<evidence type="ECO:0000256" key="2">
    <source>
        <dbReference type="PROSITE-ProRule" id="PRU00168"/>
    </source>
</evidence>
<dbReference type="PROSITE" id="PS50212">
    <property type="entry name" value="RASGEF_NTER"/>
    <property type="match status" value="1"/>
</dbReference>
<keyword evidence="7" id="KW-1185">Reference proteome</keyword>
<dbReference type="Pfam" id="PF00617">
    <property type="entry name" value="RasGEF"/>
    <property type="match status" value="1"/>
</dbReference>
<feature type="domain" description="Ras-GEF" evidence="4">
    <location>
        <begin position="1220"/>
        <end position="1537"/>
    </location>
</feature>
<dbReference type="SUPFAM" id="SSF48366">
    <property type="entry name" value="Ras GEF"/>
    <property type="match status" value="1"/>
</dbReference>
<dbReference type="InterPro" id="IPR023578">
    <property type="entry name" value="Ras_GEF_dom_sf"/>
</dbReference>
<feature type="region of interest" description="Disordered" evidence="3">
    <location>
        <begin position="1397"/>
        <end position="1417"/>
    </location>
</feature>
<feature type="compositionally biased region" description="Polar residues" evidence="3">
    <location>
        <begin position="1006"/>
        <end position="1015"/>
    </location>
</feature>
<feature type="region of interest" description="Disordered" evidence="3">
    <location>
        <begin position="851"/>
        <end position="888"/>
    </location>
</feature>
<name>A0AAD4L580_9AGAM</name>
<feature type="compositionally biased region" description="Polar residues" evidence="3">
    <location>
        <begin position="172"/>
        <end position="187"/>
    </location>
</feature>
<feature type="compositionally biased region" description="Polar residues" evidence="3">
    <location>
        <begin position="1401"/>
        <end position="1411"/>
    </location>
</feature>
<evidence type="ECO:0000313" key="6">
    <source>
        <dbReference type="EMBL" id="KAH8980465.1"/>
    </source>
</evidence>
<feature type="region of interest" description="Disordered" evidence="3">
    <location>
        <begin position="1140"/>
        <end position="1163"/>
    </location>
</feature>
<dbReference type="GO" id="GO:0005085">
    <property type="term" value="F:guanyl-nucleotide exchange factor activity"/>
    <property type="evidence" value="ECO:0007669"/>
    <property type="project" value="UniProtKB-KW"/>
</dbReference>
<feature type="region of interest" description="Disordered" evidence="3">
    <location>
        <begin position="374"/>
        <end position="394"/>
    </location>
</feature>
<feature type="compositionally biased region" description="Low complexity" evidence="3">
    <location>
        <begin position="919"/>
        <end position="932"/>
    </location>
</feature>
<keyword evidence="1 2" id="KW-0344">Guanine-nucleotide releasing factor</keyword>
<feature type="region of interest" description="Disordered" evidence="3">
    <location>
        <begin position="227"/>
        <end position="259"/>
    </location>
</feature>
<proteinExistence type="predicted"/>
<dbReference type="InterPro" id="IPR001895">
    <property type="entry name" value="RASGEF_cat_dom"/>
</dbReference>
<dbReference type="SMART" id="SM00147">
    <property type="entry name" value="RasGEF"/>
    <property type="match status" value="1"/>
</dbReference>
<feature type="compositionally biased region" description="Basic and acidic residues" evidence="3">
    <location>
        <begin position="156"/>
        <end position="171"/>
    </location>
</feature>
<dbReference type="GO" id="GO:0007265">
    <property type="term" value="P:Ras protein signal transduction"/>
    <property type="evidence" value="ECO:0007669"/>
    <property type="project" value="TreeGrafter"/>
</dbReference>
<dbReference type="InterPro" id="IPR036964">
    <property type="entry name" value="RASGEF_cat_dom_sf"/>
</dbReference>
<feature type="compositionally biased region" description="Low complexity" evidence="3">
    <location>
        <begin position="32"/>
        <end position="58"/>
    </location>
</feature>
<dbReference type="CDD" id="cd06224">
    <property type="entry name" value="REM"/>
    <property type="match status" value="1"/>
</dbReference>
<feature type="compositionally biased region" description="Polar residues" evidence="3">
    <location>
        <begin position="674"/>
        <end position="693"/>
    </location>
</feature>
<feature type="compositionally biased region" description="Polar residues" evidence="3">
    <location>
        <begin position="1140"/>
        <end position="1153"/>
    </location>
</feature>
<reference evidence="6" key="1">
    <citation type="submission" date="2022-01" db="EMBL/GenBank/DDBJ databases">
        <title>Comparative genomics reveals a dynamic genome evolution in the ectomycorrhizal milk-cap (Lactarius) mushrooms.</title>
        <authorList>
            <consortium name="DOE Joint Genome Institute"/>
            <person name="Lebreton A."/>
            <person name="Tang N."/>
            <person name="Kuo A."/>
            <person name="LaButti K."/>
            <person name="Drula E."/>
            <person name="Barry K."/>
            <person name="Clum A."/>
            <person name="Lipzen A."/>
            <person name="Mousain D."/>
            <person name="Ng V."/>
            <person name="Wang R."/>
            <person name="Wang X."/>
            <person name="Dai Y."/>
            <person name="Henrissat B."/>
            <person name="Grigoriev I.V."/>
            <person name="Guerin-Laguette A."/>
            <person name="Yu F."/>
            <person name="Martin F.M."/>
        </authorList>
    </citation>
    <scope>NUCLEOTIDE SEQUENCE</scope>
    <source>
        <strain evidence="6">QP</strain>
    </source>
</reference>
<dbReference type="SMART" id="SM00229">
    <property type="entry name" value="RasGEFN"/>
    <property type="match status" value="1"/>
</dbReference>
<feature type="region of interest" description="Disordered" evidence="3">
    <location>
        <begin position="806"/>
        <end position="832"/>
    </location>
</feature>
<dbReference type="InterPro" id="IPR008937">
    <property type="entry name" value="Ras-like_GEF"/>
</dbReference>
<gene>
    <name evidence="6" type="ORF">EDB92DRAFT_1953933</name>
</gene>
<feature type="region of interest" description="Disordered" evidence="3">
    <location>
        <begin position="290"/>
        <end position="319"/>
    </location>
</feature>
<dbReference type="EMBL" id="JAKELL010000135">
    <property type="protein sequence ID" value="KAH8980465.1"/>
    <property type="molecule type" value="Genomic_DNA"/>
</dbReference>
<feature type="region of interest" description="Disordered" evidence="3">
    <location>
        <begin position="915"/>
        <end position="937"/>
    </location>
</feature>
<dbReference type="PROSITE" id="PS50009">
    <property type="entry name" value="RASGEF_CAT"/>
    <property type="match status" value="1"/>
</dbReference>
<dbReference type="Proteomes" id="UP001201163">
    <property type="component" value="Unassembled WGS sequence"/>
</dbReference>
<feature type="region of interest" description="Disordered" evidence="3">
    <location>
        <begin position="156"/>
        <end position="207"/>
    </location>
</feature>
<feature type="region of interest" description="Disordered" evidence="3">
    <location>
        <begin position="1"/>
        <end position="74"/>
    </location>
</feature>
<feature type="region of interest" description="Disordered" evidence="3">
    <location>
        <begin position="662"/>
        <end position="696"/>
    </location>
</feature>